<dbReference type="AlphaFoldDB" id="A0A317T4E3"/>
<dbReference type="InterPro" id="IPR036922">
    <property type="entry name" value="Rieske_2Fe-2S_sf"/>
</dbReference>
<keyword evidence="8" id="KW-1185">Reference proteome</keyword>
<dbReference type="CDD" id="cd03467">
    <property type="entry name" value="Rieske"/>
    <property type="match status" value="1"/>
</dbReference>
<dbReference type="GO" id="GO:0051537">
    <property type="term" value="F:2 iron, 2 sulfur cluster binding"/>
    <property type="evidence" value="ECO:0007669"/>
    <property type="project" value="UniProtKB-KW"/>
</dbReference>
<name>A0A317T4E3_9CHLB</name>
<evidence type="ECO:0000256" key="3">
    <source>
        <dbReference type="ARBA" id="ARBA00023004"/>
    </source>
</evidence>
<organism evidence="7 8">
    <name type="scientific">Prosthecochloris marina</name>
    <dbReference type="NCBI Taxonomy" id="2017681"/>
    <lineage>
        <taxon>Bacteria</taxon>
        <taxon>Pseudomonadati</taxon>
        <taxon>Chlorobiota</taxon>
        <taxon>Chlorobiia</taxon>
        <taxon>Chlorobiales</taxon>
        <taxon>Chlorobiaceae</taxon>
        <taxon>Prosthecochloris</taxon>
    </lineage>
</organism>
<dbReference type="InterPro" id="IPR002937">
    <property type="entry name" value="Amino_oxidase"/>
</dbReference>
<dbReference type="InterPro" id="IPR036188">
    <property type="entry name" value="FAD/NAD-bd_sf"/>
</dbReference>
<feature type="domain" description="Rieske" evidence="6">
    <location>
        <begin position="321"/>
        <end position="415"/>
    </location>
</feature>
<dbReference type="InterPro" id="IPR005805">
    <property type="entry name" value="Rieske_Fe-S_prot_C"/>
</dbReference>
<dbReference type="SUPFAM" id="SSF50022">
    <property type="entry name" value="ISP domain"/>
    <property type="match status" value="1"/>
</dbReference>
<keyword evidence="2" id="KW-0479">Metal-binding</keyword>
<dbReference type="GO" id="GO:0016020">
    <property type="term" value="C:membrane"/>
    <property type="evidence" value="ECO:0007669"/>
    <property type="project" value="InterPro"/>
</dbReference>
<accession>A0A317T4E3</accession>
<reference evidence="8" key="1">
    <citation type="submission" date="2017-10" db="EMBL/GenBank/DDBJ databases">
        <authorList>
            <person name="Gaisin V.A."/>
            <person name="Rysina M.S."/>
            <person name="Grouzdev D.S."/>
        </authorList>
    </citation>
    <scope>NUCLEOTIDE SEQUENCE [LARGE SCALE GENOMIC DNA]</scope>
    <source>
        <strain evidence="8">V1</strain>
    </source>
</reference>
<evidence type="ECO:0000259" key="6">
    <source>
        <dbReference type="PROSITE" id="PS51296"/>
    </source>
</evidence>
<dbReference type="Gene3D" id="2.102.10.10">
    <property type="entry name" value="Rieske [2Fe-2S] iron-sulphur domain"/>
    <property type="match status" value="1"/>
</dbReference>
<evidence type="ECO:0000256" key="4">
    <source>
        <dbReference type="ARBA" id="ARBA00023014"/>
    </source>
</evidence>
<comment type="caution">
    <text evidence="7">The sequence shown here is derived from an EMBL/GenBank/DDBJ whole genome shotgun (WGS) entry which is preliminary data.</text>
</comment>
<keyword evidence="4" id="KW-0411">Iron-sulfur</keyword>
<keyword evidence="3" id="KW-0408">Iron</keyword>
<dbReference type="PRINTS" id="PR00162">
    <property type="entry name" value="RIESKE"/>
</dbReference>
<dbReference type="Pfam" id="PF01593">
    <property type="entry name" value="Amino_oxidase"/>
    <property type="match status" value="2"/>
</dbReference>
<dbReference type="OrthoDB" id="165343at2"/>
<dbReference type="Gene3D" id="3.50.50.60">
    <property type="entry name" value="FAD/NAD(P)-binding domain"/>
    <property type="match status" value="1"/>
</dbReference>
<keyword evidence="5" id="KW-1015">Disulfide bond</keyword>
<evidence type="ECO:0000256" key="1">
    <source>
        <dbReference type="ARBA" id="ARBA00022714"/>
    </source>
</evidence>
<proteinExistence type="predicted"/>
<dbReference type="PANTHER" id="PTHR42923">
    <property type="entry name" value="PROTOPORPHYRINOGEN OXIDASE"/>
    <property type="match status" value="1"/>
</dbReference>
<protein>
    <submittedName>
        <fullName evidence="7">(2Fe-2S)-binding protein</fullName>
    </submittedName>
</protein>
<dbReference type="PROSITE" id="PS51296">
    <property type="entry name" value="RIESKE"/>
    <property type="match status" value="1"/>
</dbReference>
<keyword evidence="1" id="KW-0001">2Fe-2S</keyword>
<sequence length="640" mass="71223">MDRREFLGKLFKRTGIAAGVTVAGAAGVLGYYQPRKQNYRSKNEEDTSGLADRLEASKKALIVGGGLAGISAAMELAKRNFDVTLVEASADLGGKLTGWDVDALGERFPVEHGFHGYFNQYYNLNEMFAESGVGDVFMPAPGYPVLFKDHPLEVFGNTPKLFPLNIFSVLQQSDSLDLFPILKDFDGMMPVLNMFRYEYERTFEEYDGIDFMTYCQEQRVYEPFFRTVLHPFSDATMNRMEVLSAAEAIRYFHFYFMGSPEALGYRITTKNCMDALVRPMERRLKELGVKILSGKKVRKLLVDDRRVSGVELEGGGSDEIIAVVDASRVKTGEWASLRTENGLPVLLTSRNGEYVAFDATCTHMGCPVVPDEKLNGFFCPCHAGVFDYEGNVVSGPPETPLRKLQVTVSGHQLVVSTGVGDASEVLSCDYCVLASDVTGTKGIIERSDIRQPEFESRIASLGTADPYVVWRLWLDKPVTSAEYPFYTVAGFTYTDSVSLFSRFQEPFISWGEKQGGSVVELHAYAIAPEDVRPNEVIKQTMLKEMHHMFPETKDAAILYDVYMQQQNFTRWAPGDHAKRPVSETPLENLSLAGDWVKVDAPVFLMEAAVFTGRLAVNAICSKEGLKPLPLPIVPMDGLFA</sequence>
<evidence type="ECO:0000256" key="5">
    <source>
        <dbReference type="ARBA" id="ARBA00023157"/>
    </source>
</evidence>
<dbReference type="SUPFAM" id="SSF51905">
    <property type="entry name" value="FAD/NAD(P)-binding domain"/>
    <property type="match status" value="1"/>
</dbReference>
<dbReference type="PANTHER" id="PTHR42923:SF43">
    <property type="entry name" value="AMINE OXIDASE"/>
    <property type="match status" value="1"/>
</dbReference>
<dbReference type="InterPro" id="IPR017941">
    <property type="entry name" value="Rieske_2Fe-2S"/>
</dbReference>
<dbReference type="InterPro" id="IPR050464">
    <property type="entry name" value="Zeta_carotene_desat/Oxidored"/>
</dbReference>
<evidence type="ECO:0000313" key="8">
    <source>
        <dbReference type="Proteomes" id="UP000246278"/>
    </source>
</evidence>
<evidence type="ECO:0000313" key="7">
    <source>
        <dbReference type="EMBL" id="PWW81592.1"/>
    </source>
</evidence>
<dbReference type="Proteomes" id="UP000246278">
    <property type="component" value="Unassembled WGS sequence"/>
</dbReference>
<dbReference type="GO" id="GO:0016491">
    <property type="term" value="F:oxidoreductase activity"/>
    <property type="evidence" value="ECO:0007669"/>
    <property type="project" value="InterPro"/>
</dbReference>
<dbReference type="GO" id="GO:0046872">
    <property type="term" value="F:metal ion binding"/>
    <property type="evidence" value="ECO:0007669"/>
    <property type="project" value="UniProtKB-KW"/>
</dbReference>
<dbReference type="EMBL" id="PDNZ01000006">
    <property type="protein sequence ID" value="PWW81592.1"/>
    <property type="molecule type" value="Genomic_DNA"/>
</dbReference>
<gene>
    <name evidence="7" type="ORF">CR164_09280</name>
</gene>
<dbReference type="RefSeq" id="WP_110023711.1">
    <property type="nucleotide sequence ID" value="NZ_PDNZ01000006.1"/>
</dbReference>
<evidence type="ECO:0000256" key="2">
    <source>
        <dbReference type="ARBA" id="ARBA00022723"/>
    </source>
</evidence>